<evidence type="ECO:0000313" key="2">
    <source>
        <dbReference type="EMBL" id="ODN43856.1"/>
    </source>
</evidence>
<gene>
    <name evidence="2" type="ORF">BGC07_14370</name>
</gene>
<feature type="region of interest" description="Disordered" evidence="1">
    <location>
        <begin position="399"/>
        <end position="429"/>
    </location>
</feature>
<dbReference type="EMBL" id="MDTU01000001">
    <property type="protein sequence ID" value="ODN43856.1"/>
    <property type="molecule type" value="Genomic_DNA"/>
</dbReference>
<protein>
    <submittedName>
        <fullName evidence="2">Uncharacterized protein</fullName>
    </submittedName>
</protein>
<organism evidence="2 3">
    <name type="scientific">Piscirickettsia litoralis</name>
    <dbReference type="NCBI Taxonomy" id="1891921"/>
    <lineage>
        <taxon>Bacteria</taxon>
        <taxon>Pseudomonadati</taxon>
        <taxon>Pseudomonadota</taxon>
        <taxon>Gammaproteobacteria</taxon>
        <taxon>Thiotrichales</taxon>
        <taxon>Piscirickettsiaceae</taxon>
        <taxon>Piscirickettsia</taxon>
    </lineage>
</organism>
<proteinExistence type="predicted"/>
<evidence type="ECO:0000313" key="3">
    <source>
        <dbReference type="Proteomes" id="UP000094329"/>
    </source>
</evidence>
<feature type="compositionally biased region" description="Basic and acidic residues" evidence="1">
    <location>
        <begin position="399"/>
        <end position="416"/>
    </location>
</feature>
<sequence length="429" mass="48747">MPKTALKESEKNRLDLAHSYFLRYGLVGPGSTAASYFGFNAAPRTSWNEHWFRTRYEMNDIHQTRDDYSRAIRQGLTFERVNVTRIDNYYLTQFVELIKKYEMDRADSFTSTSKDRLMILSKIMDELSGLGDAVKPVAKHVNLINLCNKLAKDEHNIFGTNSKFKNLMKNCAEMLFHELGKQTARDLKSSFFENAKNVVDTSVDLARNLAVFAAMPSEFMREIHKLNTCYQRSVHGNIEHITTDIKTVIDSTKSLIAILERQLEDAIAIRKTDSKTVKLDQTAHKQTFTPNQQAIINGLEGKIGSDGREVRNSSIRDELDKYIRGLKDAMTSLAQHDARIATIGALPACADGFSDETRVIAVQRAYDKEVSRFVPNTLPVDSYIRMDFRQNKIIHELGKEESPTLLRDRHADRDGRGSPGVEPSTNPFD</sequence>
<dbReference type="RefSeq" id="WP_069313652.1">
    <property type="nucleotide sequence ID" value="NZ_MDTU01000001.1"/>
</dbReference>
<accession>A0ABX3A4R8</accession>
<name>A0ABX3A4R8_9GAMM</name>
<comment type="caution">
    <text evidence="2">The sequence shown here is derived from an EMBL/GenBank/DDBJ whole genome shotgun (WGS) entry which is preliminary data.</text>
</comment>
<reference evidence="2 3" key="1">
    <citation type="submission" date="2016-08" db="EMBL/GenBank/DDBJ databases">
        <title>Draft genome sequence of Candidatus Piscirickettsia litoralis, from seawater.</title>
        <authorList>
            <person name="Wan X."/>
            <person name="Lee A.J."/>
            <person name="Hou S."/>
            <person name="Donachie S.P."/>
        </authorList>
    </citation>
    <scope>NUCLEOTIDE SEQUENCE [LARGE SCALE GENOMIC DNA]</scope>
    <source>
        <strain evidence="2 3">Y2</strain>
    </source>
</reference>
<dbReference type="Proteomes" id="UP000094329">
    <property type="component" value="Unassembled WGS sequence"/>
</dbReference>
<evidence type="ECO:0000256" key="1">
    <source>
        <dbReference type="SAM" id="MobiDB-lite"/>
    </source>
</evidence>
<keyword evidence="3" id="KW-1185">Reference proteome</keyword>